<reference evidence="7 8" key="1">
    <citation type="journal article" date="2019" name="ISME J.">
        <title>Insights into ecological role of a new deltaproteobacterial order Candidatus Acidulodesulfobacterales by metagenomics and metatranscriptomics.</title>
        <authorList>
            <person name="Tan S."/>
            <person name="Liu J."/>
            <person name="Fang Y."/>
            <person name="Hedlund B.P."/>
            <person name="Lian Z.H."/>
            <person name="Huang L.Y."/>
            <person name="Li J.T."/>
            <person name="Huang L.N."/>
            <person name="Li W.J."/>
            <person name="Jiang H.C."/>
            <person name="Dong H.L."/>
            <person name="Shu W.S."/>
        </authorList>
    </citation>
    <scope>NUCLEOTIDE SEQUENCE [LARGE SCALE GENOMIC DNA]</scope>
    <source>
        <strain evidence="7">AP2</strain>
    </source>
</reference>
<dbReference type="InterPro" id="IPR000962">
    <property type="entry name" value="Znf_DskA_TraR"/>
</dbReference>
<evidence type="ECO:0000259" key="5">
    <source>
        <dbReference type="Pfam" id="PF01258"/>
    </source>
</evidence>
<accession>A0A519BHN9</accession>
<keyword evidence="1" id="KW-0479">Metal-binding</keyword>
<evidence type="ECO:0000313" key="8">
    <source>
        <dbReference type="Proteomes" id="UP000316562"/>
    </source>
</evidence>
<feature type="domain" description="DnaK suppressor protein DksA N-terminal" evidence="6">
    <location>
        <begin position="38"/>
        <end position="109"/>
    </location>
</feature>
<dbReference type="PROSITE" id="PS01102">
    <property type="entry name" value="ZF_DKSA_1"/>
    <property type="match status" value="1"/>
</dbReference>
<dbReference type="EMBL" id="SGBC01000001">
    <property type="protein sequence ID" value="RZD16774.1"/>
    <property type="molecule type" value="Genomic_DNA"/>
</dbReference>
<evidence type="ECO:0000256" key="2">
    <source>
        <dbReference type="ARBA" id="ARBA00022771"/>
    </source>
</evidence>
<feature type="zinc finger region" description="dksA C4-type" evidence="4">
    <location>
        <begin position="117"/>
        <end position="141"/>
    </location>
</feature>
<dbReference type="PANTHER" id="PTHR33823:SF4">
    <property type="entry name" value="GENERAL STRESS PROTEIN 16O"/>
    <property type="match status" value="1"/>
</dbReference>
<dbReference type="Pfam" id="PF01258">
    <property type="entry name" value="zf-dskA_traR"/>
    <property type="match status" value="1"/>
</dbReference>
<dbReference type="GO" id="GO:0008270">
    <property type="term" value="F:zinc ion binding"/>
    <property type="evidence" value="ECO:0007669"/>
    <property type="project" value="UniProtKB-KW"/>
</dbReference>
<dbReference type="InterPro" id="IPR037187">
    <property type="entry name" value="DnaK_N"/>
</dbReference>
<feature type="domain" description="Zinc finger DksA/TraR C4-type" evidence="5">
    <location>
        <begin position="112"/>
        <end position="147"/>
    </location>
</feature>
<evidence type="ECO:0000256" key="1">
    <source>
        <dbReference type="ARBA" id="ARBA00022723"/>
    </source>
</evidence>
<evidence type="ECO:0000313" key="7">
    <source>
        <dbReference type="EMBL" id="RZD16774.1"/>
    </source>
</evidence>
<dbReference type="InterPro" id="IPR020458">
    <property type="entry name" value="Znf_DskA_TraR_CS"/>
</dbReference>
<evidence type="ECO:0000259" key="6">
    <source>
        <dbReference type="Pfam" id="PF21157"/>
    </source>
</evidence>
<keyword evidence="3" id="KW-0862">Zinc</keyword>
<dbReference type="Pfam" id="PF21157">
    <property type="entry name" value="DksA_N"/>
    <property type="match status" value="1"/>
</dbReference>
<keyword evidence="2" id="KW-0863">Zinc-finger</keyword>
<evidence type="ECO:0000256" key="4">
    <source>
        <dbReference type="PROSITE-ProRule" id="PRU00510"/>
    </source>
</evidence>
<dbReference type="PANTHER" id="PTHR33823">
    <property type="entry name" value="RNA POLYMERASE-BINDING TRANSCRIPTION FACTOR DKSA-RELATED"/>
    <property type="match status" value="1"/>
</dbReference>
<name>A0A519BHN9_ACIG2</name>
<dbReference type="Gene3D" id="1.20.120.910">
    <property type="entry name" value="DksA, coiled-coil domain"/>
    <property type="match status" value="1"/>
</dbReference>
<dbReference type="SUPFAM" id="SSF109635">
    <property type="entry name" value="DnaK suppressor protein DksA, alpha-hairpin domain"/>
    <property type="match status" value="1"/>
</dbReference>
<protein>
    <submittedName>
        <fullName evidence="7">TraR/DksA family transcriptional regulator</fullName>
    </submittedName>
</protein>
<dbReference type="AlphaFoldDB" id="A0A519BHN9"/>
<dbReference type="SUPFAM" id="SSF57716">
    <property type="entry name" value="Glucocorticoid receptor-like (DNA-binding domain)"/>
    <property type="match status" value="1"/>
</dbReference>
<comment type="caution">
    <text evidence="7">The sequence shown here is derived from an EMBL/GenBank/DDBJ whole genome shotgun (WGS) entry which is preliminary data.</text>
</comment>
<dbReference type="Proteomes" id="UP000316562">
    <property type="component" value="Unassembled WGS sequence"/>
</dbReference>
<dbReference type="InterPro" id="IPR048489">
    <property type="entry name" value="DksA_N"/>
</dbReference>
<organism evidence="7 8">
    <name type="scientific">Acididesulfobacter guangdongensis</name>
    <dbReference type="NCBI Taxonomy" id="2597225"/>
    <lineage>
        <taxon>Bacteria</taxon>
        <taxon>Deltaproteobacteria</taxon>
        <taxon>Candidatus Acidulodesulfobacterales</taxon>
        <taxon>Candidatus Acididesulfobacter</taxon>
    </lineage>
</organism>
<gene>
    <name evidence="7" type="ORF">EVJ46_00590</name>
</gene>
<proteinExistence type="predicted"/>
<sequence length="178" mass="20117">MTTEQKIANKEAKNIDVLHEDAADLIESGDPDFTPEELAAIKQNLIAMRKALLKEIDMSIKEGSSKDTTEPSGDIYDISSNERDRELSYMLGDRERNKLREIDNAISKIEDGTYGICDECGEIISKKRLSVIPYSNLCIACKSKIEKEEKEKLNDSYSDNFNAIAILDEDTTYNHTEE</sequence>
<dbReference type="PROSITE" id="PS51128">
    <property type="entry name" value="ZF_DKSA_2"/>
    <property type="match status" value="1"/>
</dbReference>
<evidence type="ECO:0000256" key="3">
    <source>
        <dbReference type="ARBA" id="ARBA00022833"/>
    </source>
</evidence>